<proteinExistence type="predicted"/>
<dbReference type="STRING" id="1236989.JCM15548_11123"/>
<dbReference type="NCBIfam" id="TIGR04183">
    <property type="entry name" value="Por_Secre_tail"/>
    <property type="match status" value="1"/>
</dbReference>
<protein>
    <recommendedName>
        <fullName evidence="2">Secretion system C-terminal sorting domain-containing protein</fullName>
    </recommendedName>
</protein>
<keyword evidence="4" id="KW-1185">Reference proteome</keyword>
<gene>
    <name evidence="3" type="ORF">JCM15548_11123</name>
</gene>
<evidence type="ECO:0000256" key="1">
    <source>
        <dbReference type="SAM" id="SignalP"/>
    </source>
</evidence>
<feature type="chain" id="PRO_5002428502" description="Secretion system C-terminal sorting domain-containing protein" evidence="1">
    <location>
        <begin position="19"/>
        <end position="258"/>
    </location>
</feature>
<evidence type="ECO:0000259" key="2">
    <source>
        <dbReference type="Pfam" id="PF18962"/>
    </source>
</evidence>
<evidence type="ECO:0000313" key="3">
    <source>
        <dbReference type="EMBL" id="GAO28974.1"/>
    </source>
</evidence>
<dbReference type="RefSeq" id="WP_062122745.1">
    <property type="nucleotide sequence ID" value="NZ_BAZW01000006.1"/>
</dbReference>
<sequence length="258" mass="29377">MRALAFFLVLFFSLQAGKAQFDLEKTYDFSLTSTKINASDYKYYLMDVPRSECRIYHLDHTLWKTIPIALPADYYLYDIQFVTQNLFNADSNIEIWFSAYNWVTVGEDGYYRYISKVIDETGRVLTTINGGLYASILPVGEEVYKMVVHAYDNSFWPGSIKTYLYSIPGTQTAIWHAVAQSPESYPNPARDLIHIIVPTGNELGILKIFSLSGKIMKEIPLEGKTNIALSIYGWPAGTYLYHIAVGHRISQTAKIVVY</sequence>
<feature type="signal peptide" evidence="1">
    <location>
        <begin position="1"/>
        <end position="18"/>
    </location>
</feature>
<comment type="caution">
    <text evidence="3">The sequence shown here is derived from an EMBL/GenBank/DDBJ whole genome shotgun (WGS) entry which is preliminary data.</text>
</comment>
<accession>A0A0E9LUQ5</accession>
<dbReference type="Proteomes" id="UP000032900">
    <property type="component" value="Unassembled WGS sequence"/>
</dbReference>
<dbReference type="Pfam" id="PF18962">
    <property type="entry name" value="Por_Secre_tail"/>
    <property type="match status" value="1"/>
</dbReference>
<evidence type="ECO:0000313" key="4">
    <source>
        <dbReference type="Proteomes" id="UP000032900"/>
    </source>
</evidence>
<reference evidence="3 4" key="1">
    <citation type="journal article" date="2015" name="Microbes Environ.">
        <title>Distribution and evolution of nitrogen fixation genes in the phylum bacteroidetes.</title>
        <authorList>
            <person name="Inoue J."/>
            <person name="Oshima K."/>
            <person name="Suda W."/>
            <person name="Sakamoto M."/>
            <person name="Iino T."/>
            <person name="Noda S."/>
            <person name="Hongoh Y."/>
            <person name="Hattori M."/>
            <person name="Ohkuma M."/>
        </authorList>
    </citation>
    <scope>NUCLEOTIDE SEQUENCE [LARGE SCALE GENOMIC DNA]</scope>
    <source>
        <strain evidence="3">JCM 15548</strain>
    </source>
</reference>
<organism evidence="3 4">
    <name type="scientific">Geofilum rubicundum JCM 15548</name>
    <dbReference type="NCBI Taxonomy" id="1236989"/>
    <lineage>
        <taxon>Bacteria</taxon>
        <taxon>Pseudomonadati</taxon>
        <taxon>Bacteroidota</taxon>
        <taxon>Bacteroidia</taxon>
        <taxon>Marinilabiliales</taxon>
        <taxon>Marinilabiliaceae</taxon>
        <taxon>Geofilum</taxon>
    </lineage>
</organism>
<feature type="domain" description="Secretion system C-terminal sorting" evidence="2">
    <location>
        <begin position="185"/>
        <end position="257"/>
    </location>
</feature>
<keyword evidence="1" id="KW-0732">Signal</keyword>
<name>A0A0E9LUQ5_9BACT</name>
<dbReference type="EMBL" id="BAZW01000006">
    <property type="protein sequence ID" value="GAO28974.1"/>
    <property type="molecule type" value="Genomic_DNA"/>
</dbReference>
<dbReference type="AlphaFoldDB" id="A0A0E9LUQ5"/>
<dbReference type="InterPro" id="IPR026444">
    <property type="entry name" value="Secre_tail"/>
</dbReference>